<keyword evidence="8" id="KW-0448">Lipopolysaccharide biosynthesis</keyword>
<proteinExistence type="inferred from homology"/>
<dbReference type="GeneID" id="92716946"/>
<dbReference type="Gene3D" id="3.90.550.10">
    <property type="entry name" value="Spore Coat Polysaccharide Biosynthesis Protein SpsA, Chain A"/>
    <property type="match status" value="1"/>
</dbReference>
<dbReference type="InterPro" id="IPR029044">
    <property type="entry name" value="Nucleotide-diphossugar_trans"/>
</dbReference>
<dbReference type="CDD" id="cd04194">
    <property type="entry name" value="GT8_A4GalT_like"/>
    <property type="match status" value="1"/>
</dbReference>
<evidence type="ECO:0000256" key="1">
    <source>
        <dbReference type="ARBA" id="ARBA00001946"/>
    </source>
</evidence>
<gene>
    <name evidence="10" type="primary">waaI</name>
    <name evidence="10" type="ORF">Dia5BBH33_17270</name>
</gene>
<name>A0A8D4UVI8_9FIRM</name>
<dbReference type="KEGG" id="dho:Dia5BBH33_17270"/>
<keyword evidence="5 10" id="KW-0808">Transferase</keyword>
<keyword evidence="4 10" id="KW-0328">Glycosyltransferase</keyword>
<dbReference type="PANTHER" id="PTHR13778:SF47">
    <property type="entry name" value="LIPOPOLYSACCHARIDE 1,3-GALACTOSYLTRANSFERASE"/>
    <property type="match status" value="1"/>
</dbReference>
<keyword evidence="6" id="KW-0479">Metal-binding</keyword>
<evidence type="ECO:0000256" key="6">
    <source>
        <dbReference type="ARBA" id="ARBA00022723"/>
    </source>
</evidence>
<evidence type="ECO:0000259" key="9">
    <source>
        <dbReference type="Pfam" id="PF08437"/>
    </source>
</evidence>
<dbReference type="InterPro" id="IPR050748">
    <property type="entry name" value="Glycosyltrans_8_dom-fam"/>
</dbReference>
<dbReference type="AlphaFoldDB" id="A0A8D4UVI8"/>
<keyword evidence="11" id="KW-1185">Reference proteome</keyword>
<comment type="similarity">
    <text evidence="3">Belongs to the glycosyltransferase 8 family.</text>
</comment>
<keyword evidence="7" id="KW-0460">Magnesium</keyword>
<evidence type="ECO:0000313" key="11">
    <source>
        <dbReference type="Proteomes" id="UP000320585"/>
    </source>
</evidence>
<evidence type="ECO:0000256" key="5">
    <source>
        <dbReference type="ARBA" id="ARBA00022679"/>
    </source>
</evidence>
<protein>
    <submittedName>
        <fullName evidence="10">LPS 1,3-galactosyltransferase</fullName>
    </submittedName>
</protein>
<dbReference type="OrthoDB" id="9798746at2"/>
<dbReference type="GO" id="GO:0046872">
    <property type="term" value="F:metal ion binding"/>
    <property type="evidence" value="ECO:0007669"/>
    <property type="project" value="UniProtKB-KW"/>
</dbReference>
<reference evidence="11" key="1">
    <citation type="submission" date="2019-05" db="EMBL/GenBank/DDBJ databases">
        <title>Complete genome sequencing of Dialister sp. strain 5BBH33.</title>
        <authorList>
            <person name="Sakamoto M."/>
            <person name="Murakami T."/>
            <person name="Mori H."/>
        </authorList>
    </citation>
    <scope>NUCLEOTIDE SEQUENCE [LARGE SCALE GENOMIC DNA]</scope>
    <source>
        <strain evidence="11">5BBH33</strain>
    </source>
</reference>
<comment type="cofactor">
    <cofactor evidence="1">
        <name>Mg(2+)</name>
        <dbReference type="ChEBI" id="CHEBI:18420"/>
    </cofactor>
</comment>
<evidence type="ECO:0000256" key="2">
    <source>
        <dbReference type="ARBA" id="ARBA00004713"/>
    </source>
</evidence>
<dbReference type="InterPro" id="IPR013645">
    <property type="entry name" value="Glyco_transf_8N"/>
</dbReference>
<sequence length="327" mass="37671">MENVLLHAVKDTVFIGGEPEKDAFHIALTGTADYIPHMGVVALTVREHNKDLPLCFHFFVNQLVDEEKKHLEEMALITGCPVQVHLIDDRAFKTLLLSDGNPAFFYRFLVAPTLAPLTDRGLYLDGDMMCRGSLRYLKELDFGDKIVAVVSDRNEKAQMKRMHTSRYFNAGMMLMNLGPWMEQGCFDDIVRRAQENVKRVGNRLSHHDQDIHNEMLDGKCLYIEKKYNYLYNLDRQSLFKKQPVNEDYKNQVIIHFAGHAKPWHSWVQGWPVVKEYAAIQKSSPWKDVPLVPPKGTKNLHQAARTARMNGQYGAMIGWYLKYFAAKL</sequence>
<accession>A0A8D4UVI8</accession>
<dbReference type="EMBL" id="AP019697">
    <property type="protein sequence ID" value="BBK25792.1"/>
    <property type="molecule type" value="Genomic_DNA"/>
</dbReference>
<comment type="pathway">
    <text evidence="2">Bacterial outer membrane biogenesis; LPS core biosynthesis.</text>
</comment>
<evidence type="ECO:0000256" key="4">
    <source>
        <dbReference type="ARBA" id="ARBA00022676"/>
    </source>
</evidence>
<evidence type="ECO:0000256" key="8">
    <source>
        <dbReference type="ARBA" id="ARBA00022985"/>
    </source>
</evidence>
<dbReference type="GO" id="GO:0008918">
    <property type="term" value="F:lipopolysaccharide 3-alpha-galactosyltransferase activity"/>
    <property type="evidence" value="ECO:0007669"/>
    <property type="project" value="InterPro"/>
</dbReference>
<evidence type="ECO:0000256" key="7">
    <source>
        <dbReference type="ARBA" id="ARBA00022842"/>
    </source>
</evidence>
<dbReference type="Pfam" id="PF08437">
    <property type="entry name" value="Glyco_transf_8C"/>
    <property type="match status" value="1"/>
</dbReference>
<dbReference type="SUPFAM" id="SSF53448">
    <property type="entry name" value="Nucleotide-diphospho-sugar transferases"/>
    <property type="match status" value="1"/>
</dbReference>
<dbReference type="RefSeq" id="WP_143332809.1">
    <property type="nucleotide sequence ID" value="NZ_AP019697.1"/>
</dbReference>
<dbReference type="InterPro" id="IPR002495">
    <property type="entry name" value="Glyco_trans_8"/>
</dbReference>
<feature type="domain" description="Glycosyl transferase family 8 C-terminal" evidence="9">
    <location>
        <begin position="271"/>
        <end position="326"/>
    </location>
</feature>
<dbReference type="PANTHER" id="PTHR13778">
    <property type="entry name" value="GLYCOSYLTRANSFERASE 8 DOMAIN-CONTAINING PROTEIN"/>
    <property type="match status" value="1"/>
</dbReference>
<organism evidence="10 11">
    <name type="scientific">Dialister hominis</name>
    <dbReference type="NCBI Taxonomy" id="2582419"/>
    <lineage>
        <taxon>Bacteria</taxon>
        <taxon>Bacillati</taxon>
        <taxon>Bacillota</taxon>
        <taxon>Negativicutes</taxon>
        <taxon>Veillonellales</taxon>
        <taxon>Veillonellaceae</taxon>
        <taxon>Dialister</taxon>
    </lineage>
</organism>
<evidence type="ECO:0000313" key="10">
    <source>
        <dbReference type="EMBL" id="BBK25792.1"/>
    </source>
</evidence>
<dbReference type="Pfam" id="PF01501">
    <property type="entry name" value="Glyco_transf_8"/>
    <property type="match status" value="1"/>
</dbReference>
<dbReference type="Proteomes" id="UP000320585">
    <property type="component" value="Chromosome"/>
</dbReference>
<evidence type="ECO:0000256" key="3">
    <source>
        <dbReference type="ARBA" id="ARBA00006351"/>
    </source>
</evidence>